<comment type="caution">
    <text evidence="11">The sequence shown here is derived from an EMBL/GenBank/DDBJ whole genome shotgun (WGS) entry which is preliminary data.</text>
</comment>
<dbReference type="InterPro" id="IPR001075">
    <property type="entry name" value="NIF_FeS_clus_asmbl_NifU_C"/>
</dbReference>
<dbReference type="FunFam" id="3.30.1370.70:FF:000002">
    <property type="entry name" value="NFU1 iron-sulfur cluster scaffold homolog, mitochondrial"/>
    <property type="match status" value="1"/>
</dbReference>
<dbReference type="SUPFAM" id="SSF110836">
    <property type="entry name" value="Hypothetical protein SAV1430"/>
    <property type="match status" value="1"/>
</dbReference>
<dbReference type="FunCoup" id="A0A2J7QGN9">
    <property type="interactions" value="961"/>
</dbReference>
<evidence type="ECO:0000256" key="1">
    <source>
        <dbReference type="ARBA" id="ARBA00002175"/>
    </source>
</evidence>
<reference evidence="11 12" key="1">
    <citation type="submission" date="2017-12" db="EMBL/GenBank/DDBJ databases">
        <title>Hemimetabolous genomes reveal molecular basis of termite eusociality.</title>
        <authorList>
            <person name="Harrison M.C."/>
            <person name="Jongepier E."/>
            <person name="Robertson H.M."/>
            <person name="Arning N."/>
            <person name="Bitard-Feildel T."/>
            <person name="Chao H."/>
            <person name="Childers C.P."/>
            <person name="Dinh H."/>
            <person name="Doddapaneni H."/>
            <person name="Dugan S."/>
            <person name="Gowin J."/>
            <person name="Greiner C."/>
            <person name="Han Y."/>
            <person name="Hu H."/>
            <person name="Hughes D.S.T."/>
            <person name="Huylmans A.-K."/>
            <person name="Kemena C."/>
            <person name="Kremer L.P.M."/>
            <person name="Lee S.L."/>
            <person name="Lopez-Ezquerra A."/>
            <person name="Mallet L."/>
            <person name="Monroy-Kuhn J.M."/>
            <person name="Moser A."/>
            <person name="Murali S.C."/>
            <person name="Muzny D.M."/>
            <person name="Otani S."/>
            <person name="Piulachs M.-D."/>
            <person name="Poelchau M."/>
            <person name="Qu J."/>
            <person name="Schaub F."/>
            <person name="Wada-Katsumata A."/>
            <person name="Worley K.C."/>
            <person name="Xie Q."/>
            <person name="Ylla G."/>
            <person name="Poulsen M."/>
            <person name="Gibbs R.A."/>
            <person name="Schal C."/>
            <person name="Richards S."/>
            <person name="Belles X."/>
            <person name="Korb J."/>
            <person name="Bornberg-Bauer E."/>
        </authorList>
    </citation>
    <scope>NUCLEOTIDE SEQUENCE [LARGE SCALE GENOMIC DNA]</scope>
    <source>
        <tissue evidence="11">Whole body</tissue>
    </source>
</reference>
<protein>
    <recommendedName>
        <fullName evidence="4">NFU1 iron-sulfur cluster scaffold homolog, mitochondrial</fullName>
    </recommendedName>
</protein>
<dbReference type="GO" id="GO:0051536">
    <property type="term" value="F:iron-sulfur cluster binding"/>
    <property type="evidence" value="ECO:0007669"/>
    <property type="project" value="UniProtKB-KW"/>
</dbReference>
<keyword evidence="5" id="KW-0479">Metal-binding</keyword>
<evidence type="ECO:0000256" key="3">
    <source>
        <dbReference type="ARBA" id="ARBA00006420"/>
    </source>
</evidence>
<dbReference type="Gene3D" id="3.30.1370.70">
    <property type="entry name" value="Scaffold protein Nfu/NifU, N-terminal domain"/>
    <property type="match status" value="1"/>
</dbReference>
<keyword evidence="7" id="KW-0408">Iron</keyword>
<keyword evidence="6" id="KW-0809">Transit peptide</keyword>
<evidence type="ECO:0000256" key="5">
    <source>
        <dbReference type="ARBA" id="ARBA00022723"/>
    </source>
</evidence>
<dbReference type="GO" id="GO:0005739">
    <property type="term" value="C:mitochondrion"/>
    <property type="evidence" value="ECO:0007669"/>
    <property type="project" value="UniProtKB-SubCell"/>
</dbReference>
<evidence type="ECO:0000313" key="12">
    <source>
        <dbReference type="Proteomes" id="UP000235965"/>
    </source>
</evidence>
<dbReference type="SUPFAM" id="SSF117916">
    <property type="entry name" value="Fe-S cluster assembly (FSCA) domain-like"/>
    <property type="match status" value="1"/>
</dbReference>
<evidence type="ECO:0000256" key="4">
    <source>
        <dbReference type="ARBA" id="ARBA00018782"/>
    </source>
</evidence>
<dbReference type="PANTHER" id="PTHR11178">
    <property type="entry name" value="IRON-SULFUR CLUSTER SCAFFOLD PROTEIN NFU-RELATED"/>
    <property type="match status" value="1"/>
</dbReference>
<dbReference type="OrthoDB" id="565552at2759"/>
<dbReference type="Gene3D" id="3.30.300.130">
    <property type="entry name" value="Fe-S cluster assembly (FSCA)"/>
    <property type="match status" value="1"/>
</dbReference>
<dbReference type="InParanoid" id="A0A2J7QGN9"/>
<sequence>MATRVGSAICACTRNVTYITAMQNANSQYFGNKRLYHLNSSWISRLAVGAPAVTTSFVPKRTMFIQTQETPNPNCLKFLPGVTVLGSGETMDFPNGQAAYRSPLCKLLFRIEGVKSIFFGPDFITVTKLDEDVEWRILKPEIFATIMDFFASGLPVITESEPSSDTQITEDDDETVQMIKELLDTRIRPTVQEDGGDIVFMGFENGIVKLKMQGSCTGCPSSVVTLKNGIQNMLQFYIPEVLGVEQVEDEIQIMTKLEFEQFEKKLLAEKENKENQP</sequence>
<dbReference type="GO" id="GO:0016226">
    <property type="term" value="P:iron-sulfur cluster assembly"/>
    <property type="evidence" value="ECO:0007669"/>
    <property type="project" value="InterPro"/>
</dbReference>
<dbReference type="EMBL" id="NEVH01014361">
    <property type="protein sequence ID" value="PNF27749.1"/>
    <property type="molecule type" value="Genomic_DNA"/>
</dbReference>
<name>A0A2J7QGN9_9NEOP</name>
<evidence type="ECO:0000259" key="10">
    <source>
        <dbReference type="SMART" id="SM00932"/>
    </source>
</evidence>
<evidence type="ECO:0000256" key="6">
    <source>
        <dbReference type="ARBA" id="ARBA00022946"/>
    </source>
</evidence>
<feature type="domain" description="Scaffold protein Nfu/NifU N-terminal" evidence="10">
    <location>
        <begin position="65"/>
        <end position="153"/>
    </location>
</feature>
<evidence type="ECO:0000313" key="11">
    <source>
        <dbReference type="EMBL" id="PNF27749.1"/>
    </source>
</evidence>
<dbReference type="GO" id="GO:0005506">
    <property type="term" value="F:iron ion binding"/>
    <property type="evidence" value="ECO:0007669"/>
    <property type="project" value="InterPro"/>
</dbReference>
<evidence type="ECO:0000256" key="7">
    <source>
        <dbReference type="ARBA" id="ARBA00023004"/>
    </source>
</evidence>
<organism evidence="11 12">
    <name type="scientific">Cryptotermes secundus</name>
    <dbReference type="NCBI Taxonomy" id="105785"/>
    <lineage>
        <taxon>Eukaryota</taxon>
        <taxon>Metazoa</taxon>
        <taxon>Ecdysozoa</taxon>
        <taxon>Arthropoda</taxon>
        <taxon>Hexapoda</taxon>
        <taxon>Insecta</taxon>
        <taxon>Pterygota</taxon>
        <taxon>Neoptera</taxon>
        <taxon>Polyneoptera</taxon>
        <taxon>Dictyoptera</taxon>
        <taxon>Blattodea</taxon>
        <taxon>Blattoidea</taxon>
        <taxon>Termitoidae</taxon>
        <taxon>Kalotermitidae</taxon>
        <taxon>Cryptotermitinae</taxon>
        <taxon>Cryptotermes</taxon>
    </lineage>
</organism>
<comment type="similarity">
    <text evidence="3">Belongs to the NifU family.</text>
</comment>
<dbReference type="InterPro" id="IPR014824">
    <property type="entry name" value="Nfu/NifU_N"/>
</dbReference>
<dbReference type="STRING" id="105785.A0A2J7QGN9"/>
<evidence type="ECO:0000256" key="2">
    <source>
        <dbReference type="ARBA" id="ARBA00004173"/>
    </source>
</evidence>
<dbReference type="AlphaFoldDB" id="A0A2J7QGN9"/>
<accession>A0A2J7QGN9</accession>
<dbReference type="SMART" id="SM00932">
    <property type="entry name" value="Nfu_N"/>
    <property type="match status" value="1"/>
</dbReference>
<keyword evidence="8" id="KW-0411">Iron-sulfur</keyword>
<keyword evidence="12" id="KW-1185">Reference proteome</keyword>
<dbReference type="PANTHER" id="PTHR11178:SF1">
    <property type="entry name" value="NFU1 IRON-SULFUR CLUSTER SCAFFOLD HOMOLOG, MITOCHONDRIAL"/>
    <property type="match status" value="1"/>
</dbReference>
<comment type="subcellular location">
    <subcellularLocation>
        <location evidence="2">Mitochondrion</location>
    </subcellularLocation>
</comment>
<dbReference type="Proteomes" id="UP000235965">
    <property type="component" value="Unassembled WGS sequence"/>
</dbReference>
<evidence type="ECO:0000256" key="8">
    <source>
        <dbReference type="ARBA" id="ARBA00023014"/>
    </source>
</evidence>
<dbReference type="InterPro" id="IPR034904">
    <property type="entry name" value="FSCA_dom_sf"/>
</dbReference>
<dbReference type="InterPro" id="IPR036498">
    <property type="entry name" value="Nfu/NifU_N_sf"/>
</dbReference>
<gene>
    <name evidence="11" type="ORF">B7P43_G12780</name>
</gene>
<proteinExistence type="inferred from homology"/>
<evidence type="ECO:0000256" key="9">
    <source>
        <dbReference type="ARBA" id="ARBA00023128"/>
    </source>
</evidence>
<dbReference type="FunFam" id="3.30.300.130:FF:000001">
    <property type="entry name" value="NFU1 iron-sulfur cluster scaffold"/>
    <property type="match status" value="1"/>
</dbReference>
<dbReference type="Pfam" id="PF08712">
    <property type="entry name" value="Nfu_N"/>
    <property type="match status" value="1"/>
</dbReference>
<keyword evidence="9" id="KW-0496">Mitochondrion</keyword>
<dbReference type="Pfam" id="PF01106">
    <property type="entry name" value="NifU"/>
    <property type="match status" value="1"/>
</dbReference>
<comment type="function">
    <text evidence="1">Molecular scaffold for [Fe-S] cluster assembly of mitochondrial iron-sulfur proteins.</text>
</comment>